<dbReference type="InterPro" id="IPR002549">
    <property type="entry name" value="AI-2E-like"/>
</dbReference>
<feature type="transmembrane region" description="Helical" evidence="6">
    <location>
        <begin position="160"/>
        <end position="180"/>
    </location>
</feature>
<comment type="subcellular location">
    <subcellularLocation>
        <location evidence="1">Membrane</location>
        <topology evidence="1">Multi-pass membrane protein</topology>
    </subcellularLocation>
</comment>
<dbReference type="Proteomes" id="UP001238088">
    <property type="component" value="Unassembled WGS sequence"/>
</dbReference>
<comment type="similarity">
    <text evidence="2">Belongs to the autoinducer-2 exporter (AI-2E) (TC 2.A.86) family.</text>
</comment>
<evidence type="ECO:0000256" key="1">
    <source>
        <dbReference type="ARBA" id="ARBA00004141"/>
    </source>
</evidence>
<accession>A0ABU0ACF8</accession>
<organism evidence="7 8">
    <name type="scientific">Cytobacillus purgationiresistens</name>
    <dbReference type="NCBI Taxonomy" id="863449"/>
    <lineage>
        <taxon>Bacteria</taxon>
        <taxon>Bacillati</taxon>
        <taxon>Bacillota</taxon>
        <taxon>Bacilli</taxon>
        <taxon>Bacillales</taxon>
        <taxon>Bacillaceae</taxon>
        <taxon>Cytobacillus</taxon>
    </lineage>
</organism>
<dbReference type="Pfam" id="PF01594">
    <property type="entry name" value="AI-2E_transport"/>
    <property type="match status" value="1"/>
</dbReference>
<evidence type="ECO:0000256" key="6">
    <source>
        <dbReference type="SAM" id="Phobius"/>
    </source>
</evidence>
<sequence>MKFSKSMLKKGFLILALILAGIFIYLNFSAFMPVLLALLTALIFEPFIRMLQKYLKSEKRLLSVTIVFLLFVVICSFILYISVKYVFGKIYEWSMLVPQYASEIERAINSTVKNLQQSLEGIPEGDLLITEMNNITHSIVDRVLQFVTNFIGLLADWLQAIPNMLFVGIFYLIILFLFSLELPKIKNNFFKLFKTETSNKLRYVTQKMGVVFLGYWKAQFILSVGVFLICYVCLLFISPKIALFMSFIIWIVDIIPLYVGPALVLVPWGLIMILLGNSVMGIQLMILAFVLLIVRRIIEPKVLGDSIGLNALPTVLSMYFGFVFFGVLGLIAGPFVYIAIRSAKEAGLFNRKTAEVSKDSKTSPSD</sequence>
<comment type="caution">
    <text evidence="7">The sequence shown here is derived from an EMBL/GenBank/DDBJ whole genome shotgun (WGS) entry which is preliminary data.</text>
</comment>
<evidence type="ECO:0000256" key="5">
    <source>
        <dbReference type="ARBA" id="ARBA00023136"/>
    </source>
</evidence>
<feature type="transmembrane region" description="Helical" evidence="6">
    <location>
        <begin position="63"/>
        <end position="87"/>
    </location>
</feature>
<dbReference type="RefSeq" id="WP_307471124.1">
    <property type="nucleotide sequence ID" value="NZ_JAUSUB010000001.1"/>
</dbReference>
<dbReference type="NCBIfam" id="TIGR02872">
    <property type="entry name" value="spore_ytvI"/>
    <property type="match status" value="1"/>
</dbReference>
<keyword evidence="5 6" id="KW-0472">Membrane</keyword>
<evidence type="ECO:0000256" key="3">
    <source>
        <dbReference type="ARBA" id="ARBA00022692"/>
    </source>
</evidence>
<evidence type="ECO:0000313" key="8">
    <source>
        <dbReference type="Proteomes" id="UP001238088"/>
    </source>
</evidence>
<keyword evidence="4 6" id="KW-1133">Transmembrane helix</keyword>
<keyword evidence="8" id="KW-1185">Reference proteome</keyword>
<feature type="transmembrane region" description="Helical" evidence="6">
    <location>
        <begin position="243"/>
        <end position="266"/>
    </location>
</feature>
<gene>
    <name evidence="7" type="ORF">J2S17_000270</name>
</gene>
<dbReference type="InterPro" id="IPR014227">
    <property type="entry name" value="YtvI-like"/>
</dbReference>
<dbReference type="PANTHER" id="PTHR21716:SF68">
    <property type="entry name" value="TRANSPORT PROTEIN YTVI-RELATED"/>
    <property type="match status" value="1"/>
</dbReference>
<evidence type="ECO:0000256" key="2">
    <source>
        <dbReference type="ARBA" id="ARBA00009773"/>
    </source>
</evidence>
<feature type="transmembrane region" description="Helical" evidence="6">
    <location>
        <begin position="278"/>
        <end position="298"/>
    </location>
</feature>
<keyword evidence="3 6" id="KW-0812">Transmembrane</keyword>
<feature type="transmembrane region" description="Helical" evidence="6">
    <location>
        <begin position="34"/>
        <end position="51"/>
    </location>
</feature>
<protein>
    <submittedName>
        <fullName evidence="7">Sporulation integral membrane protein YtvI</fullName>
    </submittedName>
</protein>
<feature type="transmembrane region" description="Helical" evidence="6">
    <location>
        <begin position="318"/>
        <end position="340"/>
    </location>
</feature>
<dbReference type="EMBL" id="JAUSUB010000001">
    <property type="protein sequence ID" value="MDQ0268401.1"/>
    <property type="molecule type" value="Genomic_DNA"/>
</dbReference>
<evidence type="ECO:0000256" key="4">
    <source>
        <dbReference type="ARBA" id="ARBA00022989"/>
    </source>
</evidence>
<dbReference type="PANTHER" id="PTHR21716">
    <property type="entry name" value="TRANSMEMBRANE PROTEIN"/>
    <property type="match status" value="1"/>
</dbReference>
<feature type="transmembrane region" description="Helical" evidence="6">
    <location>
        <begin position="210"/>
        <end position="237"/>
    </location>
</feature>
<feature type="transmembrane region" description="Helical" evidence="6">
    <location>
        <begin position="12"/>
        <end position="28"/>
    </location>
</feature>
<evidence type="ECO:0000313" key="7">
    <source>
        <dbReference type="EMBL" id="MDQ0268401.1"/>
    </source>
</evidence>
<name>A0ABU0ACF8_9BACI</name>
<reference evidence="7 8" key="1">
    <citation type="submission" date="2023-07" db="EMBL/GenBank/DDBJ databases">
        <title>Genomic Encyclopedia of Type Strains, Phase IV (KMG-IV): sequencing the most valuable type-strain genomes for metagenomic binning, comparative biology and taxonomic classification.</title>
        <authorList>
            <person name="Goeker M."/>
        </authorList>
    </citation>
    <scope>NUCLEOTIDE SEQUENCE [LARGE SCALE GENOMIC DNA]</scope>
    <source>
        <strain evidence="7 8">DSM 23494</strain>
    </source>
</reference>
<proteinExistence type="inferred from homology"/>